<name>A0A9W5WUZ7_BABOV</name>
<dbReference type="PANTHER" id="PTHR45994">
    <property type="entry name" value="FI21225P1"/>
    <property type="match status" value="1"/>
</dbReference>
<dbReference type="OrthoDB" id="433738at2759"/>
<dbReference type="SMART" id="SM00028">
    <property type="entry name" value="TPR"/>
    <property type="match status" value="3"/>
</dbReference>
<dbReference type="SUPFAM" id="SSF48452">
    <property type="entry name" value="TPR-like"/>
    <property type="match status" value="1"/>
</dbReference>
<keyword evidence="2" id="KW-0963">Cytoplasm</keyword>
<sequence length="1069" mass="122413">MSHEIDVERLVADLPRFELAKNNANALYREGKYQGAAQSYTRVIAEILGDETLHSDLNKLIECAKKSGITDERLSAFVATLFSNAALCRFQEKNIDEAERLWQTCLLIDENNYKAAYQLAQCCIQRKQYNDAMTCVRRCQTIADATFMDKSKTLPHAKLLDEIVRGINQEKAELNGMGCCDDIIAAIEAGDSVLDNLGKLDALRKEEIAGQRVLPRLFKIIVDKPDVIQNMELHAYMWTSIHLMYQNTEKYMGMEMMKQVEQAVKEHNFDLVQYAKDLMAHAHCKTDMSQLLRSLAYQFSRCCYDMGTAAALEAISVIIEHSDCSEENRLFFCVWQFFVHPRATDKLPLDDRFIPVIQRVLEIMLGRIDIDCNDERQEMVERCLVPVFMMKNVRYDITEEMVSDLAKRMLNGYITTSFFGTKTIQPQWYVIMRCLHLTNKKCFKEYVIENNVIVTMLECYMKVRPRVRHVSRLLINMSETILCCMDYMELRQLVVEAVVGRSSLVEFLRDDVELAKFLAETTGRDEEIDKYCKEGRYTFVDQPKVDQYRLIQEYKLLILAKMAVHCPQLAKEIFEIFELVSIIPMALVNAMIDGRRVDVMIDALSFVTLHAEAKRGDVVKHLQPLIRWAESSELCKGKTMFMVCQSLVNLTRSRNHRQGFNRDATADKMFDEEQMEAMRQAFEKLPAASKPLSNGEYDEGTEEEANRARKEMLALHEEIAKVLINISRRTIRDAPEGAGIAAQTLMLETLHYLTFPPENRTTMRAAGAMRCFLNAYISDTHKDTRRIRYFAQSMAHICFSSDPKTLKYSDAQDAAGPMVKLLGDSNELLQYEAALGLTNLLLVDDGVSERIWKMDAWDGFGNLLSSDNPQLKAACLEGWCNFASAVNHVQTRIYNKLGEQWERALKKLSKSGSTCCDRVWEAEDGDEEEDEHRTVPLLEVHDVNVMFMFAADDTDMRCVKASTGALAYLAHDLRVAKYLPMCSRYSSIITAADKIQDRDAMQRILTFFVCVLQGQIDSGPRFIKKYIANAKKEIRECTERNFAKIKDLGLTELAEEVRKYSDVANNLVS</sequence>
<gene>
    <name evidence="3" type="ORF">BaOVIS_018350</name>
</gene>
<evidence type="ECO:0000256" key="1">
    <source>
        <dbReference type="ARBA" id="ARBA00004496"/>
    </source>
</evidence>
<dbReference type="PANTHER" id="PTHR45994:SF1">
    <property type="entry name" value="FI21225P1"/>
    <property type="match status" value="1"/>
</dbReference>
<dbReference type="Gene3D" id="1.25.10.10">
    <property type="entry name" value="Leucine-rich Repeat Variant"/>
    <property type="match status" value="1"/>
</dbReference>
<protein>
    <submittedName>
        <fullName evidence="3">TPR domain-containing, putative</fullName>
    </submittedName>
</protein>
<evidence type="ECO:0000313" key="3">
    <source>
        <dbReference type="EMBL" id="GFE54431.1"/>
    </source>
</evidence>
<accession>A0A9W5WUZ7</accession>
<comment type="subcellular location">
    <subcellularLocation>
        <location evidence="1">Cytoplasm</location>
    </subcellularLocation>
</comment>
<dbReference type="EMBL" id="BLIY01000016">
    <property type="protein sequence ID" value="GFE54431.1"/>
    <property type="molecule type" value="Genomic_DNA"/>
</dbReference>
<reference evidence="3" key="1">
    <citation type="submission" date="2019-12" db="EMBL/GenBank/DDBJ databases">
        <title>Genome sequence of Babesia ovis.</title>
        <authorList>
            <person name="Yamagishi J."/>
            <person name="Sevinc F."/>
            <person name="Xuan X."/>
        </authorList>
    </citation>
    <scope>NUCLEOTIDE SEQUENCE</scope>
    <source>
        <strain evidence="3">Selcuk</strain>
    </source>
</reference>
<dbReference type="GO" id="GO:0005737">
    <property type="term" value="C:cytoplasm"/>
    <property type="evidence" value="ECO:0007669"/>
    <property type="project" value="UniProtKB-SubCell"/>
</dbReference>
<evidence type="ECO:0000256" key="2">
    <source>
        <dbReference type="ARBA" id="ARBA00022490"/>
    </source>
</evidence>
<dbReference type="InterPro" id="IPR011990">
    <property type="entry name" value="TPR-like_helical_dom_sf"/>
</dbReference>
<dbReference type="InterPro" id="IPR016024">
    <property type="entry name" value="ARM-type_fold"/>
</dbReference>
<organism evidence="3 4">
    <name type="scientific">Babesia ovis</name>
    <dbReference type="NCBI Taxonomy" id="5869"/>
    <lineage>
        <taxon>Eukaryota</taxon>
        <taxon>Sar</taxon>
        <taxon>Alveolata</taxon>
        <taxon>Apicomplexa</taxon>
        <taxon>Aconoidasida</taxon>
        <taxon>Piroplasmida</taxon>
        <taxon>Babesiidae</taxon>
        <taxon>Babesia</taxon>
    </lineage>
</organism>
<dbReference type="InterPro" id="IPR011989">
    <property type="entry name" value="ARM-like"/>
</dbReference>
<dbReference type="AlphaFoldDB" id="A0A9W5WUZ7"/>
<keyword evidence="4" id="KW-1185">Reference proteome</keyword>
<dbReference type="GO" id="GO:0051879">
    <property type="term" value="F:Hsp90 protein binding"/>
    <property type="evidence" value="ECO:0007669"/>
    <property type="project" value="TreeGrafter"/>
</dbReference>
<dbReference type="SUPFAM" id="SSF48371">
    <property type="entry name" value="ARM repeat"/>
    <property type="match status" value="1"/>
</dbReference>
<dbReference type="Gene3D" id="1.25.40.10">
    <property type="entry name" value="Tetratricopeptide repeat domain"/>
    <property type="match status" value="1"/>
</dbReference>
<proteinExistence type="predicted"/>
<dbReference type="Pfam" id="PF14559">
    <property type="entry name" value="TPR_19"/>
    <property type="match status" value="1"/>
</dbReference>
<evidence type="ECO:0000313" key="4">
    <source>
        <dbReference type="Proteomes" id="UP001057455"/>
    </source>
</evidence>
<dbReference type="InterPro" id="IPR019734">
    <property type="entry name" value="TPR_rpt"/>
</dbReference>
<comment type="caution">
    <text evidence="3">The sequence shown here is derived from an EMBL/GenBank/DDBJ whole genome shotgun (WGS) entry which is preliminary data.</text>
</comment>
<dbReference type="Proteomes" id="UP001057455">
    <property type="component" value="Unassembled WGS sequence"/>
</dbReference>